<organism evidence="1 2">
    <name type="scientific">Mesorhizobium sangaii</name>
    <dbReference type="NCBI Taxonomy" id="505389"/>
    <lineage>
        <taxon>Bacteria</taxon>
        <taxon>Pseudomonadati</taxon>
        <taxon>Pseudomonadota</taxon>
        <taxon>Alphaproteobacteria</taxon>
        <taxon>Hyphomicrobiales</taxon>
        <taxon>Phyllobacteriaceae</taxon>
        <taxon>Mesorhizobium</taxon>
    </lineage>
</organism>
<evidence type="ECO:0000313" key="2">
    <source>
        <dbReference type="Proteomes" id="UP000556329"/>
    </source>
</evidence>
<evidence type="ECO:0000313" key="1">
    <source>
        <dbReference type="EMBL" id="MBB6411310.1"/>
    </source>
</evidence>
<name>A0A841PKT6_9HYPH</name>
<keyword evidence="2" id="KW-1185">Reference proteome</keyword>
<comment type="caution">
    <text evidence="1">The sequence shown here is derived from an EMBL/GenBank/DDBJ whole genome shotgun (WGS) entry which is preliminary data.</text>
</comment>
<sequence>MFRFREILTRDAERLAFDEKKKAGDLRRRLDLHDEAKAKLESDLDDKVAACAHLDTYQPLIDDTPQCPRCWIWRARQEPMVDHGRQDQNLFKCHECGYFALSCLEEARHR</sequence>
<dbReference type="AlphaFoldDB" id="A0A841PKT6"/>
<dbReference type="EMBL" id="JACHEF010000003">
    <property type="protein sequence ID" value="MBB6411310.1"/>
    <property type="molecule type" value="Genomic_DNA"/>
</dbReference>
<dbReference type="Proteomes" id="UP000556329">
    <property type="component" value="Unassembled WGS sequence"/>
</dbReference>
<gene>
    <name evidence="1" type="ORF">HNQ71_003984</name>
</gene>
<reference evidence="1 2" key="1">
    <citation type="submission" date="2020-08" db="EMBL/GenBank/DDBJ databases">
        <title>Genomic Encyclopedia of Type Strains, Phase IV (KMG-IV): sequencing the most valuable type-strain genomes for metagenomic binning, comparative biology and taxonomic classification.</title>
        <authorList>
            <person name="Goeker M."/>
        </authorList>
    </citation>
    <scope>NUCLEOTIDE SEQUENCE [LARGE SCALE GENOMIC DNA]</scope>
    <source>
        <strain evidence="1 2">DSM 100039</strain>
    </source>
</reference>
<accession>A0A841PKT6</accession>
<protein>
    <submittedName>
        <fullName evidence="1">Uncharacterized protein</fullName>
    </submittedName>
</protein>
<proteinExistence type="predicted"/>